<organism evidence="2 3">
    <name type="scientific">Parathielavia appendiculata</name>
    <dbReference type="NCBI Taxonomy" id="2587402"/>
    <lineage>
        <taxon>Eukaryota</taxon>
        <taxon>Fungi</taxon>
        <taxon>Dikarya</taxon>
        <taxon>Ascomycota</taxon>
        <taxon>Pezizomycotina</taxon>
        <taxon>Sordariomycetes</taxon>
        <taxon>Sordariomycetidae</taxon>
        <taxon>Sordariales</taxon>
        <taxon>Chaetomiaceae</taxon>
        <taxon>Parathielavia</taxon>
    </lineage>
</organism>
<feature type="compositionally biased region" description="Basic and acidic residues" evidence="1">
    <location>
        <begin position="134"/>
        <end position="144"/>
    </location>
</feature>
<dbReference type="RefSeq" id="XP_062642853.1">
    <property type="nucleotide sequence ID" value="XM_062793987.1"/>
</dbReference>
<feature type="compositionally biased region" description="Basic and acidic residues" evidence="1">
    <location>
        <begin position="1"/>
        <end position="29"/>
    </location>
</feature>
<dbReference type="GeneID" id="87830756"/>
<comment type="caution">
    <text evidence="2">The sequence shown here is derived from an EMBL/GenBank/DDBJ whole genome shotgun (WGS) entry which is preliminary data.</text>
</comment>
<reference evidence="2" key="2">
    <citation type="submission" date="2023-05" db="EMBL/GenBank/DDBJ databases">
        <authorList>
            <consortium name="Lawrence Berkeley National Laboratory"/>
            <person name="Steindorff A."/>
            <person name="Hensen N."/>
            <person name="Bonometti L."/>
            <person name="Westerberg I."/>
            <person name="Brannstrom I.O."/>
            <person name="Guillou S."/>
            <person name="Cros-Aarteil S."/>
            <person name="Calhoun S."/>
            <person name="Haridas S."/>
            <person name="Kuo A."/>
            <person name="Mondo S."/>
            <person name="Pangilinan J."/>
            <person name="Riley R."/>
            <person name="Labutti K."/>
            <person name="Andreopoulos B."/>
            <person name="Lipzen A."/>
            <person name="Chen C."/>
            <person name="Yanf M."/>
            <person name="Daum C."/>
            <person name="Ng V."/>
            <person name="Clum A."/>
            <person name="Ohm R."/>
            <person name="Martin F."/>
            <person name="Silar P."/>
            <person name="Natvig D."/>
            <person name="Lalanne C."/>
            <person name="Gautier V."/>
            <person name="Ament-Velasquez S.L."/>
            <person name="Kruys A."/>
            <person name="Hutchinson M.I."/>
            <person name="Powell A.J."/>
            <person name="Barry K."/>
            <person name="Miller A.N."/>
            <person name="Grigoriev I.V."/>
            <person name="Debuchy R."/>
            <person name="Gladieux P."/>
            <person name="Thoren M.H."/>
            <person name="Johannesson H."/>
        </authorList>
    </citation>
    <scope>NUCLEOTIDE SEQUENCE</scope>
    <source>
        <strain evidence="2">CBS 731.68</strain>
    </source>
</reference>
<feature type="compositionally biased region" description="Gly residues" evidence="1">
    <location>
        <begin position="116"/>
        <end position="127"/>
    </location>
</feature>
<dbReference type="Proteomes" id="UP001302602">
    <property type="component" value="Unassembled WGS sequence"/>
</dbReference>
<keyword evidence="3" id="KW-1185">Reference proteome</keyword>
<protein>
    <submittedName>
        <fullName evidence="2">Uncharacterized protein</fullName>
    </submittedName>
</protein>
<name>A0AAN6TS04_9PEZI</name>
<feature type="compositionally biased region" description="Polar residues" evidence="1">
    <location>
        <begin position="46"/>
        <end position="58"/>
    </location>
</feature>
<dbReference type="EMBL" id="MU853254">
    <property type="protein sequence ID" value="KAK4119080.1"/>
    <property type="molecule type" value="Genomic_DNA"/>
</dbReference>
<sequence length="144" mass="14649">MSDIVEAIKDAVNPKRREQATVETYDPHKRGPYPDQPPTGDGQPGLSPSTTTEAQNPGTAERSDLSSTVAAGGQHSGSVTSQTLNSAQPSAAQSSAGRSRSRVAEALDPRAESTGNGSGSQGLGDYGGAATKPVHKEGGKYGLS</sequence>
<evidence type="ECO:0000313" key="2">
    <source>
        <dbReference type="EMBL" id="KAK4119080.1"/>
    </source>
</evidence>
<feature type="compositionally biased region" description="Low complexity" evidence="1">
    <location>
        <begin position="86"/>
        <end position="98"/>
    </location>
</feature>
<reference evidence="2" key="1">
    <citation type="journal article" date="2023" name="Mol. Phylogenet. Evol.">
        <title>Genome-scale phylogeny and comparative genomics of the fungal order Sordariales.</title>
        <authorList>
            <person name="Hensen N."/>
            <person name="Bonometti L."/>
            <person name="Westerberg I."/>
            <person name="Brannstrom I.O."/>
            <person name="Guillou S."/>
            <person name="Cros-Aarteil S."/>
            <person name="Calhoun S."/>
            <person name="Haridas S."/>
            <person name="Kuo A."/>
            <person name="Mondo S."/>
            <person name="Pangilinan J."/>
            <person name="Riley R."/>
            <person name="LaButti K."/>
            <person name="Andreopoulos B."/>
            <person name="Lipzen A."/>
            <person name="Chen C."/>
            <person name="Yan M."/>
            <person name="Daum C."/>
            <person name="Ng V."/>
            <person name="Clum A."/>
            <person name="Steindorff A."/>
            <person name="Ohm R.A."/>
            <person name="Martin F."/>
            <person name="Silar P."/>
            <person name="Natvig D.O."/>
            <person name="Lalanne C."/>
            <person name="Gautier V."/>
            <person name="Ament-Velasquez S.L."/>
            <person name="Kruys A."/>
            <person name="Hutchinson M.I."/>
            <person name="Powell A.J."/>
            <person name="Barry K."/>
            <person name="Miller A.N."/>
            <person name="Grigoriev I.V."/>
            <person name="Debuchy R."/>
            <person name="Gladieux P."/>
            <person name="Hiltunen Thoren M."/>
            <person name="Johannesson H."/>
        </authorList>
    </citation>
    <scope>NUCLEOTIDE SEQUENCE</scope>
    <source>
        <strain evidence="2">CBS 731.68</strain>
    </source>
</reference>
<feature type="compositionally biased region" description="Polar residues" evidence="1">
    <location>
        <begin position="76"/>
        <end position="85"/>
    </location>
</feature>
<accession>A0AAN6TS04</accession>
<gene>
    <name evidence="2" type="ORF">N657DRAFT_650637</name>
</gene>
<proteinExistence type="predicted"/>
<feature type="region of interest" description="Disordered" evidence="1">
    <location>
        <begin position="1"/>
        <end position="144"/>
    </location>
</feature>
<evidence type="ECO:0000313" key="3">
    <source>
        <dbReference type="Proteomes" id="UP001302602"/>
    </source>
</evidence>
<dbReference type="AlphaFoldDB" id="A0AAN6TS04"/>
<feature type="compositionally biased region" description="Basic and acidic residues" evidence="1">
    <location>
        <begin position="102"/>
        <end position="111"/>
    </location>
</feature>
<evidence type="ECO:0000256" key="1">
    <source>
        <dbReference type="SAM" id="MobiDB-lite"/>
    </source>
</evidence>